<reference evidence="6 7" key="1">
    <citation type="submission" date="2021-01" db="EMBL/GenBank/DDBJ databases">
        <title>Piscinibacter sp. Jin2 Genome sequencing and assembly.</title>
        <authorList>
            <person name="Kim I."/>
        </authorList>
    </citation>
    <scope>NUCLEOTIDE SEQUENCE [LARGE SCALE GENOMIC DNA]</scope>
    <source>
        <strain evidence="6 7">Jin2</strain>
    </source>
</reference>
<proteinExistence type="predicted"/>
<comment type="subcellular location">
    <subcellularLocation>
        <location evidence="1">Membrane</location>
        <topology evidence="1">Single-pass membrane protein</topology>
    </subcellularLocation>
</comment>
<dbReference type="NCBIfam" id="TIGR02794">
    <property type="entry name" value="tolA_full"/>
    <property type="match status" value="1"/>
</dbReference>
<feature type="compositionally biased region" description="Pro residues" evidence="5">
    <location>
        <begin position="71"/>
        <end position="99"/>
    </location>
</feature>
<organism evidence="6 7">
    <name type="scientific">Aquariibacter lacus</name>
    <dbReference type="NCBI Taxonomy" id="2801332"/>
    <lineage>
        <taxon>Bacteria</taxon>
        <taxon>Pseudomonadati</taxon>
        <taxon>Pseudomonadota</taxon>
        <taxon>Betaproteobacteria</taxon>
        <taxon>Burkholderiales</taxon>
        <taxon>Sphaerotilaceae</taxon>
        <taxon>Aquariibacter</taxon>
    </lineage>
</organism>
<dbReference type="Pfam" id="PF13103">
    <property type="entry name" value="TonB_2"/>
    <property type="match status" value="1"/>
</dbReference>
<evidence type="ECO:0000313" key="6">
    <source>
        <dbReference type="EMBL" id="MBL0720419.1"/>
    </source>
</evidence>
<dbReference type="SUPFAM" id="SSF74653">
    <property type="entry name" value="TolA/TonB C-terminal domain"/>
    <property type="match status" value="1"/>
</dbReference>
<protein>
    <submittedName>
        <fullName evidence="6">Cell envelope integrity protein TolA</fullName>
    </submittedName>
</protein>
<evidence type="ECO:0000256" key="1">
    <source>
        <dbReference type="ARBA" id="ARBA00004167"/>
    </source>
</evidence>
<evidence type="ECO:0000256" key="4">
    <source>
        <dbReference type="ARBA" id="ARBA00023136"/>
    </source>
</evidence>
<dbReference type="Proteomes" id="UP000643207">
    <property type="component" value="Unassembled WGS sequence"/>
</dbReference>
<dbReference type="Gene3D" id="3.30.1150.10">
    <property type="match status" value="1"/>
</dbReference>
<feature type="region of interest" description="Disordered" evidence="5">
    <location>
        <begin position="69"/>
        <end position="180"/>
    </location>
</feature>
<evidence type="ECO:0000313" key="7">
    <source>
        <dbReference type="Proteomes" id="UP000643207"/>
    </source>
</evidence>
<gene>
    <name evidence="6" type="primary">tolA</name>
    <name evidence="6" type="ORF">JI742_11020</name>
</gene>
<comment type="caution">
    <text evidence="6">The sequence shown here is derived from an EMBL/GenBank/DDBJ whole genome shotgun (WGS) entry which is preliminary data.</text>
</comment>
<keyword evidence="4" id="KW-0472">Membrane</keyword>
<dbReference type="InterPro" id="IPR006260">
    <property type="entry name" value="TonB/TolA_C"/>
</dbReference>
<feature type="compositionally biased region" description="Basic and acidic residues" evidence="5">
    <location>
        <begin position="100"/>
        <end position="180"/>
    </location>
</feature>
<keyword evidence="7" id="KW-1185">Reference proteome</keyword>
<dbReference type="AlphaFoldDB" id="A0A9X0XEH7"/>
<dbReference type="GO" id="GO:0019534">
    <property type="term" value="F:toxin transmembrane transporter activity"/>
    <property type="evidence" value="ECO:0007669"/>
    <property type="project" value="InterPro"/>
</dbReference>
<sequence length="303" mass="32123">MNAPTATVPLPDTLRPRDADAPGPGIGLALLAHALLLIGLSLNLDWRSSPPQGLEAELWAAVPVVAAPQAVEPPPTPAPPPPPAPARTAPPPPPPPPPTADREAEIATKRREAAQAKAEAEQKKIEARKREAAEQQKREEAAKKLDEEKAAKAEKARLAAEKAAEEKARREAAEEATREAIRSEQLKRIAGLAGATGAPTATGSALQSAGPSASYAGRIAARIRPNIVYTENLSSNPIATVRIEVTPDGRIRGIRLSRSSGVKSWDEAVMRAIAKTEVLPLDTDGSIPPEMELIFNRQELGIR</sequence>
<name>A0A9X0XEH7_9BURK</name>
<dbReference type="GO" id="GO:0016020">
    <property type="term" value="C:membrane"/>
    <property type="evidence" value="ECO:0007669"/>
    <property type="project" value="UniProtKB-SubCell"/>
</dbReference>
<dbReference type="NCBIfam" id="TIGR01352">
    <property type="entry name" value="tonB_Cterm"/>
    <property type="match status" value="1"/>
</dbReference>
<keyword evidence="2" id="KW-0812">Transmembrane</keyword>
<dbReference type="RefSeq" id="WP_201826846.1">
    <property type="nucleotide sequence ID" value="NZ_JAERRA010000002.1"/>
</dbReference>
<accession>A0A9X0XEH7</accession>
<evidence type="ECO:0000256" key="3">
    <source>
        <dbReference type="ARBA" id="ARBA00022989"/>
    </source>
</evidence>
<dbReference type="EMBL" id="JAERRA010000002">
    <property type="protein sequence ID" value="MBL0720419.1"/>
    <property type="molecule type" value="Genomic_DNA"/>
</dbReference>
<dbReference type="PRINTS" id="PR00806">
    <property type="entry name" value="VINCULIN"/>
</dbReference>
<evidence type="ECO:0000256" key="2">
    <source>
        <dbReference type="ARBA" id="ARBA00022692"/>
    </source>
</evidence>
<keyword evidence="3" id="KW-1133">Transmembrane helix</keyword>
<dbReference type="GO" id="GO:0043213">
    <property type="term" value="P:bacteriocin transport"/>
    <property type="evidence" value="ECO:0007669"/>
    <property type="project" value="InterPro"/>
</dbReference>
<evidence type="ECO:0000256" key="5">
    <source>
        <dbReference type="SAM" id="MobiDB-lite"/>
    </source>
</evidence>
<dbReference type="InterPro" id="IPR014161">
    <property type="entry name" value="Tol-Pal_TolA"/>
</dbReference>